<dbReference type="InterPro" id="IPR036052">
    <property type="entry name" value="TrpB-like_PALP_sf"/>
</dbReference>
<dbReference type="GO" id="GO:0018114">
    <property type="term" value="F:threonine racemase activity"/>
    <property type="evidence" value="ECO:0007669"/>
    <property type="project" value="TreeGrafter"/>
</dbReference>
<dbReference type="GO" id="GO:0000287">
    <property type="term" value="F:magnesium ion binding"/>
    <property type="evidence" value="ECO:0007669"/>
    <property type="project" value="TreeGrafter"/>
</dbReference>
<feature type="region of interest" description="Disordered" evidence="21">
    <location>
        <begin position="76"/>
        <end position="98"/>
    </location>
</feature>
<dbReference type="CDD" id="cd01562">
    <property type="entry name" value="Thr-dehyd"/>
    <property type="match status" value="1"/>
</dbReference>
<dbReference type="PANTHER" id="PTHR43050:SF1">
    <property type="entry name" value="SERINE RACEMASE"/>
    <property type="match status" value="1"/>
</dbReference>
<dbReference type="EC" id="5.1.1.18" evidence="16"/>
<dbReference type="EC" id="4.3.1.18" evidence="15"/>
<comment type="cofactor">
    <cofactor evidence="1">
        <name>Ca(2+)</name>
        <dbReference type="ChEBI" id="CHEBI:29108"/>
    </cofactor>
</comment>
<dbReference type="GO" id="GO:0006563">
    <property type="term" value="P:L-serine metabolic process"/>
    <property type="evidence" value="ECO:0007669"/>
    <property type="project" value="UniProtKB-ARBA"/>
</dbReference>
<dbReference type="Pfam" id="PF15299">
    <property type="entry name" value="ALS2CR8"/>
    <property type="match status" value="1"/>
</dbReference>
<dbReference type="OMA" id="FAWTRLK"/>
<evidence type="ECO:0000256" key="19">
    <source>
        <dbReference type="ARBA" id="ARBA00081060"/>
    </source>
</evidence>
<dbReference type="PANTHER" id="PTHR43050">
    <property type="entry name" value="SERINE / THREONINE RACEMASE FAMILY MEMBER"/>
    <property type="match status" value="1"/>
</dbReference>
<feature type="domain" description="Tryptophan synthase beta chain-like PALP" evidence="22">
    <location>
        <begin position="345"/>
        <end position="638"/>
    </location>
</feature>
<dbReference type="InterPro" id="IPR001926">
    <property type="entry name" value="TrpB-like_PALP"/>
</dbReference>
<evidence type="ECO:0000256" key="7">
    <source>
        <dbReference type="ARBA" id="ARBA00022842"/>
    </source>
</evidence>
<keyword evidence="9" id="KW-0456">Lyase</keyword>
<organism evidence="23 24">
    <name type="scientific">Acanthaster planci</name>
    <name type="common">Crown-of-thorns starfish</name>
    <dbReference type="NCBI Taxonomy" id="133434"/>
    <lineage>
        <taxon>Eukaryota</taxon>
        <taxon>Metazoa</taxon>
        <taxon>Echinodermata</taxon>
        <taxon>Eleutherozoa</taxon>
        <taxon>Asterozoa</taxon>
        <taxon>Asteroidea</taxon>
        <taxon>Valvatacea</taxon>
        <taxon>Valvatida</taxon>
        <taxon>Acanthasteridae</taxon>
        <taxon>Acanthaster</taxon>
    </lineage>
</organism>
<evidence type="ECO:0000256" key="11">
    <source>
        <dbReference type="ARBA" id="ARBA00049406"/>
    </source>
</evidence>
<evidence type="ECO:0000256" key="18">
    <source>
        <dbReference type="ARBA" id="ARBA00076108"/>
    </source>
</evidence>
<evidence type="ECO:0000259" key="22">
    <source>
        <dbReference type="Pfam" id="PF00291"/>
    </source>
</evidence>
<comment type="function">
    <text evidence="14">Catalyzes the synthesis of D-serine from L-serine. D-serine is a key coagonist with glutamate at NMDA receptors. Has dehydratase activity towards both L-serine and D-serine.</text>
</comment>
<reference evidence="24" key="1">
    <citation type="submission" date="2025-08" db="UniProtKB">
        <authorList>
            <consortium name="RefSeq"/>
        </authorList>
    </citation>
    <scope>IDENTIFICATION</scope>
</reference>
<comment type="cofactor">
    <cofactor evidence="2">
        <name>pyridoxal 5'-phosphate</name>
        <dbReference type="ChEBI" id="CHEBI:597326"/>
    </cofactor>
</comment>
<dbReference type="GeneID" id="110988368"/>
<evidence type="ECO:0000256" key="15">
    <source>
        <dbReference type="ARBA" id="ARBA00066349"/>
    </source>
</evidence>
<dbReference type="GO" id="GO:0008721">
    <property type="term" value="F:D-serine ammonia-lyase activity"/>
    <property type="evidence" value="ECO:0007669"/>
    <property type="project" value="UniProtKB-EC"/>
</dbReference>
<evidence type="ECO:0000256" key="13">
    <source>
        <dbReference type="ARBA" id="ARBA00051769"/>
    </source>
</evidence>
<evidence type="ECO:0000256" key="16">
    <source>
        <dbReference type="ARBA" id="ARBA00066592"/>
    </source>
</evidence>
<evidence type="ECO:0000256" key="1">
    <source>
        <dbReference type="ARBA" id="ARBA00001913"/>
    </source>
</evidence>
<dbReference type="EC" id="4.3.1.17" evidence="6"/>
<evidence type="ECO:0000256" key="3">
    <source>
        <dbReference type="ARBA" id="ARBA00001936"/>
    </source>
</evidence>
<dbReference type="FunFam" id="3.40.50.1100:FF:000007">
    <property type="entry name" value="L-threonine dehydratase catabolic TdcB"/>
    <property type="match status" value="1"/>
</dbReference>
<dbReference type="GO" id="GO:0003941">
    <property type="term" value="F:L-serine ammonia-lyase activity"/>
    <property type="evidence" value="ECO:0007669"/>
    <property type="project" value="UniProtKB-EC"/>
</dbReference>
<protein>
    <recommendedName>
        <fullName evidence="17">Serine racemase</fullName>
        <ecNumber evidence="6">4.3.1.17</ecNumber>
        <ecNumber evidence="15">4.3.1.18</ecNumber>
        <ecNumber evidence="16">5.1.1.18</ecNumber>
    </recommendedName>
    <alternativeName>
        <fullName evidence="18">D-serine ammonia-lyase</fullName>
    </alternativeName>
    <alternativeName>
        <fullName evidence="20">D-serine dehydratase</fullName>
    </alternativeName>
    <alternativeName>
        <fullName evidence="19">L-serine ammonia-lyase</fullName>
    </alternativeName>
    <alternativeName>
        <fullName evidence="10">L-serine dehydratase</fullName>
    </alternativeName>
</protein>
<dbReference type="GO" id="GO:0030170">
    <property type="term" value="F:pyridoxal phosphate binding"/>
    <property type="evidence" value="ECO:0007669"/>
    <property type="project" value="InterPro"/>
</dbReference>
<evidence type="ECO:0000313" key="23">
    <source>
        <dbReference type="Proteomes" id="UP000694845"/>
    </source>
</evidence>
<dbReference type="GO" id="GO:0070179">
    <property type="term" value="P:D-serine biosynthetic process"/>
    <property type="evidence" value="ECO:0007669"/>
    <property type="project" value="TreeGrafter"/>
</dbReference>
<name>A0A8B7ZPI0_ACAPL</name>
<evidence type="ECO:0000256" key="20">
    <source>
        <dbReference type="ARBA" id="ARBA00081761"/>
    </source>
</evidence>
<comment type="similarity">
    <text evidence="5">Belongs to the serine/threonine dehydratase family.</text>
</comment>
<comment type="catalytic activity">
    <reaction evidence="13">
        <text>L-serine = D-serine</text>
        <dbReference type="Rhea" id="RHEA:10980"/>
        <dbReference type="ChEBI" id="CHEBI:33384"/>
        <dbReference type="ChEBI" id="CHEBI:35247"/>
        <dbReference type="EC" id="5.1.1.18"/>
    </reaction>
</comment>
<comment type="catalytic activity">
    <reaction evidence="11">
        <text>L-serine = pyruvate + NH4(+)</text>
        <dbReference type="Rhea" id="RHEA:19169"/>
        <dbReference type="ChEBI" id="CHEBI:15361"/>
        <dbReference type="ChEBI" id="CHEBI:28938"/>
        <dbReference type="ChEBI" id="CHEBI:33384"/>
        <dbReference type="EC" id="4.3.1.17"/>
    </reaction>
</comment>
<gene>
    <name evidence="24" type="primary">LOC110988368</name>
</gene>
<dbReference type="GO" id="GO:0030378">
    <property type="term" value="F:serine racemase activity"/>
    <property type="evidence" value="ECO:0007669"/>
    <property type="project" value="UniProtKB-EC"/>
</dbReference>
<evidence type="ECO:0000256" key="10">
    <source>
        <dbReference type="ARBA" id="ARBA00031418"/>
    </source>
</evidence>
<evidence type="ECO:0000256" key="6">
    <source>
        <dbReference type="ARBA" id="ARBA00012093"/>
    </source>
</evidence>
<dbReference type="Pfam" id="PF00291">
    <property type="entry name" value="PALP"/>
    <property type="match status" value="1"/>
</dbReference>
<dbReference type="AlphaFoldDB" id="A0A8B7ZPI0"/>
<dbReference type="InterPro" id="IPR000634">
    <property type="entry name" value="Ser/Thr_deHydtase_PyrdxlP-BS"/>
</dbReference>
<evidence type="ECO:0000256" key="12">
    <source>
        <dbReference type="ARBA" id="ARBA00050422"/>
    </source>
</evidence>
<dbReference type="Proteomes" id="UP000694845">
    <property type="component" value="Unplaced"/>
</dbReference>
<dbReference type="GO" id="GO:0003700">
    <property type="term" value="F:DNA-binding transcription factor activity"/>
    <property type="evidence" value="ECO:0007669"/>
    <property type="project" value="InterPro"/>
</dbReference>
<comment type="catalytic activity">
    <reaction evidence="12">
        <text>D-serine = pyruvate + NH4(+)</text>
        <dbReference type="Rhea" id="RHEA:13977"/>
        <dbReference type="ChEBI" id="CHEBI:15361"/>
        <dbReference type="ChEBI" id="CHEBI:28938"/>
        <dbReference type="ChEBI" id="CHEBI:35247"/>
        <dbReference type="EC" id="4.3.1.18"/>
    </reaction>
</comment>
<evidence type="ECO:0000256" key="17">
    <source>
        <dbReference type="ARBA" id="ARBA00070760"/>
    </source>
</evidence>
<evidence type="ECO:0000256" key="8">
    <source>
        <dbReference type="ARBA" id="ARBA00022898"/>
    </source>
</evidence>
<dbReference type="PROSITE" id="PS00165">
    <property type="entry name" value="DEHYDRATASE_SER_THR"/>
    <property type="match status" value="1"/>
</dbReference>
<sequence>MALFKNTGCLVFNDTAFFDQNCSSQMMADAEEAEIIISAHEKEQVEQHVEEEIVHEVVSPDQSWRNDESGLIHELEHSEEDDDGSHGSARGKDESRSNADMADHAYHASLAEGEDSSLDDPFKDDTGVFCLDTEDEVKQKIATYEKKSGTRFIVLKKERGYTQTEWKFKRLSWSQKSTNTVAIKFDGTPFMYLGQVLLGCHHGKDKNTGIKKKYREKVAKRTQSKEDDYRPTKRLLSPATKKLDCPAVMSIKKVAKFPDFKVSANATTHTRRKKFQEIGAVMKETPEALNPEIKFYLEIPVVSRHKNHPVGLEYAKTLPPRVSRPSARRMTFWEVKRAAQRLKNFINMTPIHRSATVDQLTGRKVFFKAELFQKTGSFKIRGALNAILCLRERSVPFNGVVTHSSGNHGQGLAYAAQLTGTQCTVVVPHNTPGVKVQAIMNYGASVIFCEPTQASRSETCARVQEEEGYHYISPYDDYDVIAGQGTIGLELLEQCPDVQAVLIPTSGGGLASGIATAVKGRNKQVQIFCVEPEGKDLEKSLRHGKRLWPNPPRSLTTVADAIRTQQLGKLTFPILREKAEKEVFTVNDQDIVAAMKFAWTRLKLLIEPAAATGVAALFSERMREMDPAMEKVAVILCGGNVDLEKLPWPQVQPE</sequence>
<dbReference type="RefSeq" id="XP_022107488.1">
    <property type="nucleotide sequence ID" value="XM_022251796.1"/>
</dbReference>
<dbReference type="OrthoDB" id="6077919at2759"/>
<proteinExistence type="inferred from homology"/>
<evidence type="ECO:0000256" key="2">
    <source>
        <dbReference type="ARBA" id="ARBA00001933"/>
    </source>
</evidence>
<evidence type="ECO:0000256" key="9">
    <source>
        <dbReference type="ARBA" id="ARBA00023239"/>
    </source>
</evidence>
<dbReference type="Gene3D" id="3.40.50.1100">
    <property type="match status" value="2"/>
</dbReference>
<comment type="cofactor">
    <cofactor evidence="4">
        <name>Mg(2+)</name>
        <dbReference type="ChEBI" id="CHEBI:18420"/>
    </cofactor>
</comment>
<keyword evidence="23" id="KW-1185">Reference proteome</keyword>
<comment type="cofactor">
    <cofactor evidence="3">
        <name>Mn(2+)</name>
        <dbReference type="ChEBI" id="CHEBI:29035"/>
    </cofactor>
</comment>
<dbReference type="FunFam" id="3.40.50.1100:FF:000041">
    <property type="entry name" value="Threonine ammonia-lyase, variant"/>
    <property type="match status" value="1"/>
</dbReference>
<evidence type="ECO:0000256" key="21">
    <source>
        <dbReference type="SAM" id="MobiDB-lite"/>
    </source>
</evidence>
<accession>A0A8B7ZPI0</accession>
<evidence type="ECO:0000256" key="14">
    <source>
        <dbReference type="ARBA" id="ARBA00056426"/>
    </source>
</evidence>
<evidence type="ECO:0000256" key="4">
    <source>
        <dbReference type="ARBA" id="ARBA00001946"/>
    </source>
</evidence>
<keyword evidence="7" id="KW-0460">Magnesium</keyword>
<dbReference type="SUPFAM" id="SSF53686">
    <property type="entry name" value="Tryptophan synthase beta subunit-like PLP-dependent enzymes"/>
    <property type="match status" value="1"/>
</dbReference>
<keyword evidence="8" id="KW-0663">Pyridoxal phosphate</keyword>
<dbReference type="GO" id="GO:0005524">
    <property type="term" value="F:ATP binding"/>
    <property type="evidence" value="ECO:0007669"/>
    <property type="project" value="TreeGrafter"/>
</dbReference>
<evidence type="ECO:0000313" key="24">
    <source>
        <dbReference type="RefSeq" id="XP_022107488.1"/>
    </source>
</evidence>
<dbReference type="InterPro" id="IPR029309">
    <property type="entry name" value="CaRF"/>
</dbReference>
<evidence type="ECO:0000256" key="5">
    <source>
        <dbReference type="ARBA" id="ARBA00010869"/>
    </source>
</evidence>